<comment type="similarity">
    <text evidence="1">Belongs to the FliN/MopA/SpaO family.</text>
</comment>
<protein>
    <submittedName>
        <fullName evidence="3">YscQ/HrcQ family type III secretion apparatus protein</fullName>
    </submittedName>
</protein>
<gene>
    <name evidence="3" type="ORF">GHK62_27145</name>
</gene>
<keyword evidence="4" id="KW-1185">Reference proteome</keyword>
<dbReference type="PANTHER" id="PTHR30034:SF6">
    <property type="entry name" value="YOP PROTEINS TRANSLOCATION PROTEIN Q"/>
    <property type="match status" value="1"/>
</dbReference>
<dbReference type="RefSeq" id="WP_153442078.1">
    <property type="nucleotide sequence ID" value="NZ_JACIGA010000021.1"/>
</dbReference>
<dbReference type="InterPro" id="IPR013385">
    <property type="entry name" value="T3SS_SpaO/YscQ/SpaO"/>
</dbReference>
<feature type="domain" description="Flagellar motor switch protein FliN-like C-terminal" evidence="2">
    <location>
        <begin position="267"/>
        <end position="336"/>
    </location>
</feature>
<dbReference type="PRINTS" id="PR00956">
    <property type="entry name" value="FLGMOTORFLIN"/>
</dbReference>
<proteinExistence type="inferred from homology"/>
<dbReference type="GO" id="GO:0003774">
    <property type="term" value="F:cytoskeletal motor activity"/>
    <property type="evidence" value="ECO:0007669"/>
    <property type="project" value="InterPro"/>
</dbReference>
<organism evidence="3 4">
    <name type="scientific">Sinorhizobium terangae</name>
    <dbReference type="NCBI Taxonomy" id="110322"/>
    <lineage>
        <taxon>Bacteria</taxon>
        <taxon>Pseudomonadati</taxon>
        <taxon>Pseudomonadota</taxon>
        <taxon>Alphaproteobacteria</taxon>
        <taxon>Hyphomicrobiales</taxon>
        <taxon>Rhizobiaceae</taxon>
        <taxon>Sinorhizobium/Ensifer group</taxon>
        <taxon>Sinorhizobium</taxon>
    </lineage>
</organism>
<dbReference type="Pfam" id="PF01052">
    <property type="entry name" value="FliMN_C"/>
    <property type="match status" value="1"/>
</dbReference>
<dbReference type="GO" id="GO:0050918">
    <property type="term" value="P:positive chemotaxis"/>
    <property type="evidence" value="ECO:0007669"/>
    <property type="project" value="TreeGrafter"/>
</dbReference>
<dbReference type="OrthoDB" id="9801534at2"/>
<dbReference type="InterPro" id="IPR001543">
    <property type="entry name" value="FliN-like_C"/>
</dbReference>
<dbReference type="GO" id="GO:0030254">
    <property type="term" value="P:protein secretion by the type III secretion system"/>
    <property type="evidence" value="ECO:0007669"/>
    <property type="project" value="InterPro"/>
</dbReference>
<dbReference type="InterPro" id="IPR001172">
    <property type="entry name" value="FliN_T3SS_HrcQb"/>
</dbReference>
<dbReference type="PANTHER" id="PTHR30034">
    <property type="entry name" value="FLAGELLAR MOTOR SWITCH PROTEIN FLIM"/>
    <property type="match status" value="1"/>
</dbReference>
<dbReference type="EMBL" id="WITC01000119">
    <property type="protein sequence ID" value="MQX18268.1"/>
    <property type="molecule type" value="Genomic_DNA"/>
</dbReference>
<dbReference type="SUPFAM" id="SSF101801">
    <property type="entry name" value="Surface presentation of antigens (SPOA)"/>
    <property type="match status" value="1"/>
</dbReference>
<evidence type="ECO:0000259" key="2">
    <source>
        <dbReference type="Pfam" id="PF01052"/>
    </source>
</evidence>
<dbReference type="InterPro" id="IPR036429">
    <property type="entry name" value="SpoA-like_sf"/>
</dbReference>
<dbReference type="AlphaFoldDB" id="A0A6N7LM29"/>
<sequence>MIVSAVRSIQVATCVHTDTTRIGARKSWQIPLGDRTLAVRPLVPEIAIGRIGEPVAIRLEIASRAAELWLSETTLRLFVERFEPLARWDQLTPATRANLFECLVADALGAIENGARGQIALTEVGEPTCDRTALNFAFDVSWDGFACAICGEFDPETLAGLVRWAGRLPRRSLRGLTTSVAFRRGFALLTADEIRSLSAGDAIVIPPASPATAVAVTGERYLARCTRTESGFTLEEPLLTRPRNPMRHLMTNEDVDQDLQGPPQPAAISEIPIKLVFEAGRIELPLGELEAIGEGHVFTLDRALSEAVDIVAQGRIIGRGEIVALEGFAAVRITALTD</sequence>
<accession>A0A6N7LM29</accession>
<comment type="caution">
    <text evidence="3">The sequence shown here is derived from an EMBL/GenBank/DDBJ whole genome shotgun (WGS) entry which is preliminary data.</text>
</comment>
<reference evidence="3 4" key="1">
    <citation type="journal article" date="2013" name="Genome Biol.">
        <title>Comparative genomics of the core and accessory genomes of 48 Sinorhizobium strains comprising five genospecies.</title>
        <authorList>
            <person name="Sugawara M."/>
            <person name="Epstein B."/>
            <person name="Badgley B.D."/>
            <person name="Unno T."/>
            <person name="Xu L."/>
            <person name="Reese J."/>
            <person name="Gyaneshwar P."/>
            <person name="Denny R."/>
            <person name="Mudge J."/>
            <person name="Bharti A.K."/>
            <person name="Farmer A.D."/>
            <person name="May G.D."/>
            <person name="Woodward J.E."/>
            <person name="Medigue C."/>
            <person name="Vallenet D."/>
            <person name="Lajus A."/>
            <person name="Rouy Z."/>
            <person name="Martinez-Vaz B."/>
            <person name="Tiffin P."/>
            <person name="Young N.D."/>
            <person name="Sadowsky M.J."/>
        </authorList>
    </citation>
    <scope>NUCLEOTIDE SEQUENCE [LARGE SCALE GENOMIC DNA]</scope>
    <source>
        <strain evidence="3 4">USDA4894</strain>
    </source>
</reference>
<evidence type="ECO:0000256" key="1">
    <source>
        <dbReference type="ARBA" id="ARBA00009226"/>
    </source>
</evidence>
<evidence type="ECO:0000313" key="4">
    <source>
        <dbReference type="Proteomes" id="UP000439983"/>
    </source>
</evidence>
<dbReference type="Gene3D" id="2.30.330.10">
    <property type="entry name" value="SpoA-like"/>
    <property type="match status" value="1"/>
</dbReference>
<name>A0A6N7LM29_SINTE</name>
<dbReference type="GO" id="GO:0071978">
    <property type="term" value="P:bacterial-type flagellum-dependent swarming motility"/>
    <property type="evidence" value="ECO:0007669"/>
    <property type="project" value="TreeGrafter"/>
</dbReference>
<evidence type="ECO:0000313" key="3">
    <source>
        <dbReference type="EMBL" id="MQX18268.1"/>
    </source>
</evidence>
<dbReference type="NCBIfam" id="TIGR02551">
    <property type="entry name" value="SpaO_YscQ"/>
    <property type="match status" value="1"/>
</dbReference>
<dbReference type="Proteomes" id="UP000439983">
    <property type="component" value="Unassembled WGS sequence"/>
</dbReference>
<dbReference type="GO" id="GO:0009425">
    <property type="term" value="C:bacterial-type flagellum basal body"/>
    <property type="evidence" value="ECO:0007669"/>
    <property type="project" value="InterPro"/>
</dbReference>